<proteinExistence type="predicted"/>
<feature type="non-terminal residue" evidence="1">
    <location>
        <position position="1"/>
    </location>
</feature>
<reference evidence="1" key="2">
    <citation type="journal article" date="2022" name="New Phytol.">
        <title>Evolutionary transition to the ectomycorrhizal habit in the genomes of a hyperdiverse lineage of mushroom-forming fungi.</title>
        <authorList>
            <person name="Looney B."/>
            <person name="Miyauchi S."/>
            <person name="Morin E."/>
            <person name="Drula E."/>
            <person name="Courty P.E."/>
            <person name="Kohler A."/>
            <person name="Kuo A."/>
            <person name="LaButti K."/>
            <person name="Pangilinan J."/>
            <person name="Lipzen A."/>
            <person name="Riley R."/>
            <person name="Andreopoulos W."/>
            <person name="He G."/>
            <person name="Johnson J."/>
            <person name="Nolan M."/>
            <person name="Tritt A."/>
            <person name="Barry K.W."/>
            <person name="Grigoriev I.V."/>
            <person name="Nagy L.G."/>
            <person name="Hibbett D."/>
            <person name="Henrissat B."/>
            <person name="Matheny P.B."/>
            <person name="Labbe J."/>
            <person name="Martin F.M."/>
        </authorList>
    </citation>
    <scope>NUCLEOTIDE SEQUENCE</scope>
    <source>
        <strain evidence="1">FP105234-sp</strain>
    </source>
</reference>
<sequence length="122" mass="13557">INHSLPKHCNISTLFCCLETSRYLFCLCDYLVASHPSTSRVDFTRARLQMVTLLFTQMCEAVAVCHEASVYHRNITLDSFLTVDGPLHGSHTLKLTGFTLATTVDFPADMKCGSVPYMSYGA</sequence>
<reference evidence="1" key="1">
    <citation type="submission" date="2021-02" db="EMBL/GenBank/DDBJ databases">
        <authorList>
            <consortium name="DOE Joint Genome Institute"/>
            <person name="Ahrendt S."/>
            <person name="Looney B.P."/>
            <person name="Miyauchi S."/>
            <person name="Morin E."/>
            <person name="Drula E."/>
            <person name="Courty P.E."/>
            <person name="Chicoki N."/>
            <person name="Fauchery L."/>
            <person name="Kohler A."/>
            <person name="Kuo A."/>
            <person name="Labutti K."/>
            <person name="Pangilinan J."/>
            <person name="Lipzen A."/>
            <person name="Riley R."/>
            <person name="Andreopoulos W."/>
            <person name="He G."/>
            <person name="Johnson J."/>
            <person name="Barry K.W."/>
            <person name="Grigoriev I.V."/>
            <person name="Nagy L."/>
            <person name="Hibbett D."/>
            <person name="Henrissat B."/>
            <person name="Matheny P.B."/>
            <person name="Labbe J."/>
            <person name="Martin F."/>
        </authorList>
    </citation>
    <scope>NUCLEOTIDE SEQUENCE</scope>
    <source>
        <strain evidence="1">FP105234-sp</strain>
    </source>
</reference>
<keyword evidence="2" id="KW-1185">Reference proteome</keyword>
<protein>
    <submittedName>
        <fullName evidence="1">Uncharacterized protein</fullName>
    </submittedName>
</protein>
<gene>
    <name evidence="1" type="ORF">FA95DRAFT_1494038</name>
</gene>
<name>A0ACB8RRH9_9AGAM</name>
<accession>A0ACB8RRH9</accession>
<comment type="caution">
    <text evidence="1">The sequence shown here is derived from an EMBL/GenBank/DDBJ whole genome shotgun (WGS) entry which is preliminary data.</text>
</comment>
<dbReference type="EMBL" id="MU275926">
    <property type="protein sequence ID" value="KAI0046417.1"/>
    <property type="molecule type" value="Genomic_DNA"/>
</dbReference>
<evidence type="ECO:0000313" key="1">
    <source>
        <dbReference type="EMBL" id="KAI0046417.1"/>
    </source>
</evidence>
<dbReference type="Proteomes" id="UP000814033">
    <property type="component" value="Unassembled WGS sequence"/>
</dbReference>
<organism evidence="1 2">
    <name type="scientific">Auriscalpium vulgare</name>
    <dbReference type="NCBI Taxonomy" id="40419"/>
    <lineage>
        <taxon>Eukaryota</taxon>
        <taxon>Fungi</taxon>
        <taxon>Dikarya</taxon>
        <taxon>Basidiomycota</taxon>
        <taxon>Agaricomycotina</taxon>
        <taxon>Agaricomycetes</taxon>
        <taxon>Russulales</taxon>
        <taxon>Auriscalpiaceae</taxon>
        <taxon>Auriscalpium</taxon>
    </lineage>
</organism>
<evidence type="ECO:0000313" key="2">
    <source>
        <dbReference type="Proteomes" id="UP000814033"/>
    </source>
</evidence>